<dbReference type="RefSeq" id="XP_016258208.1">
    <property type="nucleotide sequence ID" value="XM_016411454.1"/>
</dbReference>
<evidence type="ECO:0000256" key="1">
    <source>
        <dbReference type="SAM" id="Phobius"/>
    </source>
</evidence>
<accession>A0A0D2BKW3</accession>
<dbReference type="Proteomes" id="UP000053342">
    <property type="component" value="Unassembled WGS sequence"/>
</dbReference>
<keyword evidence="1" id="KW-1133">Transmembrane helix</keyword>
<proteinExistence type="predicted"/>
<keyword evidence="3" id="KW-1185">Reference proteome</keyword>
<dbReference type="EMBL" id="KN847342">
    <property type="protein sequence ID" value="KIW37992.1"/>
    <property type="molecule type" value="Genomic_DNA"/>
</dbReference>
<protein>
    <submittedName>
        <fullName evidence="2">Uncharacterized protein</fullName>
    </submittedName>
</protein>
<name>A0A0D2BKW3_9EURO</name>
<sequence>MSETDLCDPANIASLAGYGNYYGVFCLALCYGYAASRLSEGPKSAHSSYSSFVRSFDPESLAVAGVPGKPVSLGSYGWLSDADVIDTTMTVRSTIRRNVSDCFSSGSESDFFSWDAASCNHHHHHHPEHGSW</sequence>
<dbReference type="AlphaFoldDB" id="A0A0D2BKW3"/>
<reference evidence="2 3" key="1">
    <citation type="submission" date="2015-01" db="EMBL/GenBank/DDBJ databases">
        <title>The Genome Sequence of Exophiala oligosperma CBS72588.</title>
        <authorList>
            <consortium name="The Broad Institute Genomics Platform"/>
            <person name="Cuomo C."/>
            <person name="de Hoog S."/>
            <person name="Gorbushina A."/>
            <person name="Stielow B."/>
            <person name="Teixiera M."/>
            <person name="Abouelleil A."/>
            <person name="Chapman S.B."/>
            <person name="Priest M."/>
            <person name="Young S.K."/>
            <person name="Wortman J."/>
            <person name="Nusbaum C."/>
            <person name="Birren B."/>
        </authorList>
    </citation>
    <scope>NUCLEOTIDE SEQUENCE [LARGE SCALE GENOMIC DNA]</scope>
    <source>
        <strain evidence="2 3">CBS 72588</strain>
    </source>
</reference>
<dbReference type="HOGENOM" id="CLU_1917073_0_0_1"/>
<dbReference type="GeneID" id="27362042"/>
<gene>
    <name evidence="2" type="ORF">PV06_09968</name>
</gene>
<keyword evidence="1" id="KW-0812">Transmembrane</keyword>
<organism evidence="2 3">
    <name type="scientific">Exophiala oligosperma</name>
    <dbReference type="NCBI Taxonomy" id="215243"/>
    <lineage>
        <taxon>Eukaryota</taxon>
        <taxon>Fungi</taxon>
        <taxon>Dikarya</taxon>
        <taxon>Ascomycota</taxon>
        <taxon>Pezizomycotina</taxon>
        <taxon>Eurotiomycetes</taxon>
        <taxon>Chaetothyriomycetidae</taxon>
        <taxon>Chaetothyriales</taxon>
        <taxon>Herpotrichiellaceae</taxon>
        <taxon>Exophiala</taxon>
    </lineage>
</organism>
<evidence type="ECO:0000313" key="3">
    <source>
        <dbReference type="Proteomes" id="UP000053342"/>
    </source>
</evidence>
<evidence type="ECO:0000313" key="2">
    <source>
        <dbReference type="EMBL" id="KIW37992.1"/>
    </source>
</evidence>
<keyword evidence="1" id="KW-0472">Membrane</keyword>
<dbReference type="VEuPathDB" id="FungiDB:PV06_09968"/>
<feature type="transmembrane region" description="Helical" evidence="1">
    <location>
        <begin position="12"/>
        <end position="34"/>
    </location>
</feature>